<gene>
    <name evidence="4" type="ORF">BDV23DRAFT_178958</name>
</gene>
<dbReference type="OrthoDB" id="442176at2759"/>
<protein>
    <submittedName>
        <fullName evidence="4">HD domain-containing protein</fullName>
    </submittedName>
</protein>
<dbReference type="GO" id="GO:0046872">
    <property type="term" value="F:metal ion binding"/>
    <property type="evidence" value="ECO:0007669"/>
    <property type="project" value="UniProtKB-KW"/>
</dbReference>
<accession>A0A5N7CM76</accession>
<keyword evidence="2" id="KW-0378">Hydrolase</keyword>
<keyword evidence="1" id="KW-0479">Metal-binding</keyword>
<sequence>MSANKVEQRLAFLREAEQLKNVLRSSYTSNGRNESTAEHSWRLCLMAMIFEDELTNLDMCKIIKLSVIHDLGEAINGDIPATNQKEFPNKSEMERADMLQLTNSLDAPVRDSIMALWEEYEAGSTPEAVAVKAMDKLETILQHTQGQNPPDFNYEFNLTYGEKYTNSTDLFKTMRALIDNDTRRRMG</sequence>
<dbReference type="InterPro" id="IPR006674">
    <property type="entry name" value="HD_domain"/>
</dbReference>
<dbReference type="EMBL" id="ML735220">
    <property type="protein sequence ID" value="KAE8394969.1"/>
    <property type="molecule type" value="Genomic_DNA"/>
</dbReference>
<dbReference type="InterPro" id="IPR039356">
    <property type="entry name" value="YfbR/HDDC2"/>
</dbReference>
<dbReference type="PANTHER" id="PTHR11845:SF13">
    <property type="entry name" value="5'-DEOXYNUCLEOTIDASE HDDC2"/>
    <property type="match status" value="1"/>
</dbReference>
<evidence type="ECO:0000313" key="4">
    <source>
        <dbReference type="EMBL" id="KAE8394969.1"/>
    </source>
</evidence>
<name>A0A5N7CM76_PETAA</name>
<dbReference type="PANTHER" id="PTHR11845">
    <property type="entry name" value="5'-DEOXYNUCLEOTIDASE HDDC2"/>
    <property type="match status" value="1"/>
</dbReference>
<reference evidence="4" key="1">
    <citation type="submission" date="2019-04" db="EMBL/GenBank/DDBJ databases">
        <title>Friends and foes A comparative genomics studyof 23 Aspergillus species from section Flavi.</title>
        <authorList>
            <consortium name="DOE Joint Genome Institute"/>
            <person name="Kjaerbolling I."/>
            <person name="Vesth T."/>
            <person name="Frisvad J.C."/>
            <person name="Nybo J.L."/>
            <person name="Theobald S."/>
            <person name="Kildgaard S."/>
            <person name="Isbrandt T."/>
            <person name="Kuo A."/>
            <person name="Sato A."/>
            <person name="Lyhne E.K."/>
            <person name="Kogle M.E."/>
            <person name="Wiebenga A."/>
            <person name="Kun R.S."/>
            <person name="Lubbers R.J."/>
            <person name="Makela M.R."/>
            <person name="Barry K."/>
            <person name="Chovatia M."/>
            <person name="Clum A."/>
            <person name="Daum C."/>
            <person name="Haridas S."/>
            <person name="He G."/>
            <person name="LaButti K."/>
            <person name="Lipzen A."/>
            <person name="Mondo S."/>
            <person name="Riley R."/>
            <person name="Salamov A."/>
            <person name="Simmons B.A."/>
            <person name="Magnuson J.K."/>
            <person name="Henrissat B."/>
            <person name="Mortensen U.H."/>
            <person name="Larsen T.O."/>
            <person name="Devries R.P."/>
            <person name="Grigoriev I.V."/>
            <person name="Machida M."/>
            <person name="Baker S.E."/>
            <person name="Andersen M.R."/>
        </authorList>
    </citation>
    <scope>NUCLEOTIDE SEQUENCE [LARGE SCALE GENOMIC DNA]</scope>
    <source>
        <strain evidence="4">IBT 14317</strain>
    </source>
</reference>
<dbReference type="SUPFAM" id="SSF109604">
    <property type="entry name" value="HD-domain/PDEase-like"/>
    <property type="match status" value="1"/>
</dbReference>
<dbReference type="AlphaFoldDB" id="A0A5N7CM76"/>
<dbReference type="GO" id="GO:0002953">
    <property type="term" value="F:5'-deoxynucleotidase activity"/>
    <property type="evidence" value="ECO:0007669"/>
    <property type="project" value="InterPro"/>
</dbReference>
<evidence type="ECO:0000259" key="3">
    <source>
        <dbReference type="Pfam" id="PF13023"/>
    </source>
</evidence>
<organism evidence="4">
    <name type="scientific">Petromyces alliaceus</name>
    <name type="common">Aspergillus alliaceus</name>
    <dbReference type="NCBI Taxonomy" id="209559"/>
    <lineage>
        <taxon>Eukaryota</taxon>
        <taxon>Fungi</taxon>
        <taxon>Dikarya</taxon>
        <taxon>Ascomycota</taxon>
        <taxon>Pezizomycotina</taxon>
        <taxon>Eurotiomycetes</taxon>
        <taxon>Eurotiomycetidae</taxon>
        <taxon>Eurotiales</taxon>
        <taxon>Aspergillaceae</taxon>
        <taxon>Aspergillus</taxon>
        <taxon>Aspergillus subgen. Circumdati</taxon>
    </lineage>
</organism>
<dbReference type="Gene3D" id="1.10.3210.10">
    <property type="entry name" value="Hypothetical protein af1432"/>
    <property type="match status" value="1"/>
</dbReference>
<dbReference type="Proteomes" id="UP000326877">
    <property type="component" value="Unassembled WGS sequence"/>
</dbReference>
<proteinExistence type="predicted"/>
<evidence type="ECO:0000256" key="1">
    <source>
        <dbReference type="ARBA" id="ARBA00022723"/>
    </source>
</evidence>
<dbReference type="Pfam" id="PF13023">
    <property type="entry name" value="HD_3"/>
    <property type="match status" value="1"/>
</dbReference>
<dbReference type="GO" id="GO:0005737">
    <property type="term" value="C:cytoplasm"/>
    <property type="evidence" value="ECO:0007669"/>
    <property type="project" value="TreeGrafter"/>
</dbReference>
<evidence type="ECO:0000256" key="2">
    <source>
        <dbReference type="ARBA" id="ARBA00022801"/>
    </source>
</evidence>
<feature type="domain" description="HD" evidence="3">
    <location>
        <begin position="16"/>
        <end position="172"/>
    </location>
</feature>